<sequence>MTMIDAYARPETVPASEPARLALLLALAVPPDFDDVALARRVTEGLPVKCVTAMARILGRSRVVGPIVPEATLRRVRKAGKPLSREHSGRLYEVSRVIDAVGRAFHGDSERIKAFLGRPHPLLDGETPFDLACSSSAGADAVLNLLQRAEAGVAL</sequence>
<accession>A0A1Y6BTL4</accession>
<dbReference type="EMBL" id="FWZX01000009">
    <property type="protein sequence ID" value="SMF28142.1"/>
    <property type="molecule type" value="Genomic_DNA"/>
</dbReference>
<dbReference type="RefSeq" id="WP_159460215.1">
    <property type="nucleotide sequence ID" value="NZ_FWZX01000009.1"/>
</dbReference>
<dbReference type="Proteomes" id="UP000192917">
    <property type="component" value="Unassembled WGS sequence"/>
</dbReference>
<proteinExistence type="predicted"/>
<feature type="domain" description="Antitoxin Xre/MbcA/ParS-like toxin-binding" evidence="1">
    <location>
        <begin position="103"/>
        <end position="152"/>
    </location>
</feature>
<organism evidence="2 3">
    <name type="scientific">Tistlia consotensis USBA 355</name>
    <dbReference type="NCBI Taxonomy" id="560819"/>
    <lineage>
        <taxon>Bacteria</taxon>
        <taxon>Pseudomonadati</taxon>
        <taxon>Pseudomonadota</taxon>
        <taxon>Alphaproteobacteria</taxon>
        <taxon>Rhodospirillales</taxon>
        <taxon>Rhodovibrionaceae</taxon>
        <taxon>Tistlia</taxon>
    </lineage>
</organism>
<gene>
    <name evidence="2" type="ORF">SAMN05428998_109151</name>
</gene>
<evidence type="ECO:0000259" key="1">
    <source>
        <dbReference type="Pfam" id="PF09722"/>
    </source>
</evidence>
<reference evidence="2 3" key="1">
    <citation type="submission" date="2017-04" db="EMBL/GenBank/DDBJ databases">
        <authorList>
            <person name="Afonso C.L."/>
            <person name="Miller P.J."/>
            <person name="Scott M.A."/>
            <person name="Spackman E."/>
            <person name="Goraichik I."/>
            <person name="Dimitrov K.M."/>
            <person name="Suarez D.L."/>
            <person name="Swayne D.E."/>
        </authorList>
    </citation>
    <scope>NUCLEOTIDE SEQUENCE [LARGE SCALE GENOMIC DNA]</scope>
    <source>
        <strain evidence="2 3">USBA 355</strain>
    </source>
</reference>
<protein>
    <submittedName>
        <fullName evidence="2">Putative toxin-antitoxin system antitoxin component, TIGR02293 family</fullName>
    </submittedName>
</protein>
<dbReference type="STRING" id="560819.SAMN05428998_109151"/>
<dbReference type="InterPro" id="IPR011979">
    <property type="entry name" value="Antitox_Xre"/>
</dbReference>
<dbReference type="InterPro" id="IPR024467">
    <property type="entry name" value="Xre/MbcA/ParS-like_toxin-bd"/>
</dbReference>
<dbReference type="NCBIfam" id="TIGR02293">
    <property type="entry name" value="TAS_TIGR02293"/>
    <property type="match status" value="1"/>
</dbReference>
<evidence type="ECO:0000313" key="2">
    <source>
        <dbReference type="EMBL" id="SMF28142.1"/>
    </source>
</evidence>
<keyword evidence="3" id="KW-1185">Reference proteome</keyword>
<dbReference type="Pfam" id="PF09722">
    <property type="entry name" value="Xre_MbcA_ParS_C"/>
    <property type="match status" value="1"/>
</dbReference>
<evidence type="ECO:0000313" key="3">
    <source>
        <dbReference type="Proteomes" id="UP000192917"/>
    </source>
</evidence>
<dbReference type="AlphaFoldDB" id="A0A1Y6BTL4"/>
<name>A0A1Y6BTL4_9PROT</name>